<dbReference type="EMBL" id="CP042425">
    <property type="protein sequence ID" value="QEL14457.1"/>
    <property type="molecule type" value="Genomic_DNA"/>
</dbReference>
<reference evidence="3" key="1">
    <citation type="submission" date="2019-08" db="EMBL/GenBank/DDBJ databases">
        <title>Limnoglobus roseus gen. nov., sp. nov., a novel freshwater planctomycete with a giant genome from the family Gemmataceae.</title>
        <authorList>
            <person name="Kulichevskaya I.S."/>
            <person name="Naumoff D.G."/>
            <person name="Miroshnikov K."/>
            <person name="Ivanova A."/>
            <person name="Philippov D.A."/>
            <person name="Hakobyan A."/>
            <person name="Rijpstra I.C."/>
            <person name="Sinninghe Damste J.S."/>
            <person name="Liesack W."/>
            <person name="Dedysh S.N."/>
        </authorList>
    </citation>
    <scope>NUCLEOTIDE SEQUENCE [LARGE SCALE GENOMIC DNA]</scope>
    <source>
        <strain evidence="3">PX52</strain>
    </source>
</reference>
<evidence type="ECO:0000256" key="1">
    <source>
        <dbReference type="SAM" id="MobiDB-lite"/>
    </source>
</evidence>
<name>A0A5C1A878_9BACT</name>
<sequence length="674" mass="71538">MQPLTFACPKCGRRMGVGLELTGRQVRCPHCRQVVIVPTSMPPKPPAASETPAIAHGATPPEAFAPSTEGDIPLPSFAPQPGRREGAESIFGDSEHEEDSLFAAPSAPRPLLPDLPSSTDLVGTQPSGAIDFNTANAERQAMPPTDAIESGDIPRPILGPATPFIKKDLSQPDFTLFPKLEPQRPAPVPAPAPLVSAPPPAKASDPWAKLNGPPASNPAPPAPASGRRLAPLVPPPAGRGTLFWVLVSYAAAVTLFAAWGWTRNKNPHPLSTIPDFFGQYRQTDPKKVSALPVDPNQPIPAELRVKLGERLALGELEFEPIGVEERRTKWEGKAAGLPRDVECLVLKARVRNLSKTHAFCPLDPAYNRFATADAPSPLSAVIVGTERFPGGPIPWPFVQGVREYIVGQEQDDQPLQPGKDRTTVIPSIDGDRGTKLREAVRSAKGPLLWQVHVRRGFTTYQGEEVSVGALIGVEFTATDVKRLDPAGKAGGKPLPAESPLLRQLPPVQNVVAAGGIPLRRRHERLNRGGVQGFGESRTDQAVAGRHLGGMDHAEVHPNDRAAGLSFQLGGHLFAGLQVVRGQHADPGLGQVPDQPGDGPLSDPGPVEAADRGKRGLKAGGDTAFGLGSCGGLGGGHNESHDKMCGRLSPINLDWKIDVSRENLRPVSTFVIAVT</sequence>
<proteinExistence type="predicted"/>
<keyword evidence="3" id="KW-1185">Reference proteome</keyword>
<feature type="region of interest" description="Disordered" evidence="1">
    <location>
        <begin position="181"/>
        <end position="227"/>
    </location>
</feature>
<evidence type="ECO:0000313" key="3">
    <source>
        <dbReference type="Proteomes" id="UP000324974"/>
    </source>
</evidence>
<protein>
    <submittedName>
        <fullName evidence="2">Uncharacterized protein</fullName>
    </submittedName>
</protein>
<organism evidence="2 3">
    <name type="scientific">Limnoglobus roseus</name>
    <dbReference type="NCBI Taxonomy" id="2598579"/>
    <lineage>
        <taxon>Bacteria</taxon>
        <taxon>Pseudomonadati</taxon>
        <taxon>Planctomycetota</taxon>
        <taxon>Planctomycetia</taxon>
        <taxon>Gemmatales</taxon>
        <taxon>Gemmataceae</taxon>
        <taxon>Limnoglobus</taxon>
    </lineage>
</organism>
<dbReference type="Proteomes" id="UP000324974">
    <property type="component" value="Chromosome"/>
</dbReference>
<dbReference type="KEGG" id="lrs:PX52LOC_01345"/>
<dbReference type="AlphaFoldDB" id="A0A5C1A878"/>
<gene>
    <name evidence="2" type="ORF">PX52LOC_01345</name>
</gene>
<feature type="region of interest" description="Disordered" evidence="1">
    <location>
        <begin position="42"/>
        <end position="105"/>
    </location>
</feature>
<feature type="compositionally biased region" description="Pro residues" evidence="1">
    <location>
        <begin position="184"/>
        <end position="201"/>
    </location>
</feature>
<feature type="region of interest" description="Disordered" evidence="1">
    <location>
        <begin position="583"/>
        <end position="617"/>
    </location>
</feature>
<accession>A0A5C1A878</accession>
<evidence type="ECO:0000313" key="2">
    <source>
        <dbReference type="EMBL" id="QEL14457.1"/>
    </source>
</evidence>